<dbReference type="InterPro" id="IPR036396">
    <property type="entry name" value="Cyt_P450_sf"/>
</dbReference>
<keyword evidence="4" id="KW-0349">Heme</keyword>
<dbReference type="OrthoDB" id="1844152at2759"/>
<gene>
    <name evidence="12" type="ORF">K504DRAFT_471820</name>
</gene>
<reference evidence="12" key="1">
    <citation type="journal article" date="2020" name="Stud. Mycol.">
        <title>101 Dothideomycetes genomes: a test case for predicting lifestyles and emergence of pathogens.</title>
        <authorList>
            <person name="Haridas S."/>
            <person name="Albert R."/>
            <person name="Binder M."/>
            <person name="Bloem J."/>
            <person name="Labutti K."/>
            <person name="Salamov A."/>
            <person name="Andreopoulos B."/>
            <person name="Baker S."/>
            <person name="Barry K."/>
            <person name="Bills G."/>
            <person name="Bluhm B."/>
            <person name="Cannon C."/>
            <person name="Castanera R."/>
            <person name="Culley D."/>
            <person name="Daum C."/>
            <person name="Ezra D."/>
            <person name="Gonzalez J."/>
            <person name="Henrissat B."/>
            <person name="Kuo A."/>
            <person name="Liang C."/>
            <person name="Lipzen A."/>
            <person name="Lutzoni F."/>
            <person name="Magnuson J."/>
            <person name="Mondo S."/>
            <person name="Nolan M."/>
            <person name="Ohm R."/>
            <person name="Pangilinan J."/>
            <person name="Park H.-J."/>
            <person name="Ramirez L."/>
            <person name="Alfaro M."/>
            <person name="Sun H."/>
            <person name="Tritt A."/>
            <person name="Yoshinaga Y."/>
            <person name="Zwiers L.-H."/>
            <person name="Turgeon B."/>
            <person name="Goodwin S."/>
            <person name="Spatafora J."/>
            <person name="Crous P."/>
            <person name="Grigoriev I."/>
        </authorList>
    </citation>
    <scope>NUCLEOTIDE SEQUENCE</scope>
    <source>
        <strain evidence="12">CBS 279.74</strain>
    </source>
</reference>
<evidence type="ECO:0008006" key="14">
    <source>
        <dbReference type="Google" id="ProtNLM"/>
    </source>
</evidence>
<comment type="cofactor">
    <cofactor evidence="1">
        <name>heme</name>
        <dbReference type="ChEBI" id="CHEBI:30413"/>
    </cofactor>
</comment>
<dbReference type="SUPFAM" id="SSF48264">
    <property type="entry name" value="Cytochrome P450"/>
    <property type="match status" value="1"/>
</dbReference>
<evidence type="ECO:0000256" key="5">
    <source>
        <dbReference type="ARBA" id="ARBA00022692"/>
    </source>
</evidence>
<accession>A0A6G1JXM8</accession>
<dbReference type="GO" id="GO:0004497">
    <property type="term" value="F:monooxygenase activity"/>
    <property type="evidence" value="ECO:0007669"/>
    <property type="project" value="UniProtKB-KW"/>
</dbReference>
<name>A0A6G1JXM8_9PLEO</name>
<dbReference type="PANTHER" id="PTHR46206:SF5">
    <property type="entry name" value="P450, PUTATIVE (EUROFUNG)-RELATED"/>
    <property type="match status" value="1"/>
</dbReference>
<evidence type="ECO:0000256" key="10">
    <source>
        <dbReference type="ARBA" id="ARBA00023033"/>
    </source>
</evidence>
<evidence type="ECO:0000256" key="1">
    <source>
        <dbReference type="ARBA" id="ARBA00001971"/>
    </source>
</evidence>
<keyword evidence="11" id="KW-0472">Membrane</keyword>
<evidence type="ECO:0000256" key="3">
    <source>
        <dbReference type="ARBA" id="ARBA00010617"/>
    </source>
</evidence>
<evidence type="ECO:0000256" key="9">
    <source>
        <dbReference type="ARBA" id="ARBA00023004"/>
    </source>
</evidence>
<comment type="subcellular location">
    <subcellularLocation>
        <location evidence="2">Membrane</location>
    </subcellularLocation>
</comment>
<dbReference type="EMBL" id="MU005779">
    <property type="protein sequence ID" value="KAF2705364.1"/>
    <property type="molecule type" value="Genomic_DNA"/>
</dbReference>
<keyword evidence="10" id="KW-0503">Monooxygenase</keyword>
<keyword evidence="7" id="KW-1133">Transmembrane helix</keyword>
<evidence type="ECO:0000256" key="4">
    <source>
        <dbReference type="ARBA" id="ARBA00022617"/>
    </source>
</evidence>
<dbReference type="Proteomes" id="UP000799428">
    <property type="component" value="Unassembled WGS sequence"/>
</dbReference>
<evidence type="ECO:0000313" key="13">
    <source>
        <dbReference type="Proteomes" id="UP000799428"/>
    </source>
</evidence>
<evidence type="ECO:0000256" key="6">
    <source>
        <dbReference type="ARBA" id="ARBA00022723"/>
    </source>
</evidence>
<evidence type="ECO:0000256" key="8">
    <source>
        <dbReference type="ARBA" id="ARBA00023002"/>
    </source>
</evidence>
<organism evidence="12 13">
    <name type="scientific">Pleomassaria siparia CBS 279.74</name>
    <dbReference type="NCBI Taxonomy" id="1314801"/>
    <lineage>
        <taxon>Eukaryota</taxon>
        <taxon>Fungi</taxon>
        <taxon>Dikarya</taxon>
        <taxon>Ascomycota</taxon>
        <taxon>Pezizomycotina</taxon>
        <taxon>Dothideomycetes</taxon>
        <taxon>Pleosporomycetidae</taxon>
        <taxon>Pleosporales</taxon>
        <taxon>Pleomassariaceae</taxon>
        <taxon>Pleomassaria</taxon>
    </lineage>
</organism>
<dbReference type="AlphaFoldDB" id="A0A6G1JXM8"/>
<evidence type="ECO:0000256" key="7">
    <source>
        <dbReference type="ARBA" id="ARBA00022989"/>
    </source>
</evidence>
<comment type="similarity">
    <text evidence="3">Belongs to the cytochrome P450 family.</text>
</comment>
<keyword evidence="9" id="KW-0408">Iron</keyword>
<evidence type="ECO:0000256" key="11">
    <source>
        <dbReference type="ARBA" id="ARBA00023136"/>
    </source>
</evidence>
<dbReference type="GO" id="GO:0016705">
    <property type="term" value="F:oxidoreductase activity, acting on paired donors, with incorporation or reduction of molecular oxygen"/>
    <property type="evidence" value="ECO:0007669"/>
    <property type="project" value="InterPro"/>
</dbReference>
<dbReference type="Gene3D" id="1.10.630.10">
    <property type="entry name" value="Cytochrome P450"/>
    <property type="match status" value="1"/>
</dbReference>
<dbReference type="GO" id="GO:0016020">
    <property type="term" value="C:membrane"/>
    <property type="evidence" value="ECO:0007669"/>
    <property type="project" value="UniProtKB-SubCell"/>
</dbReference>
<keyword evidence="6" id="KW-0479">Metal-binding</keyword>
<dbReference type="GO" id="GO:0005506">
    <property type="term" value="F:iron ion binding"/>
    <property type="evidence" value="ECO:0007669"/>
    <property type="project" value="InterPro"/>
</dbReference>
<sequence length="364" mass="41017">MAALLYPYDAIKDWLTCWLVVIDAPRLIQEGYDEARGQSYIVDSPDVRYRLVTDPKLIEEIDRAPNDVLSLQAAAKVFEKRGIDNTPLPKTVRTLLSLVRECVVQTCAIGFFGEELANDKNFIKAANDFVNRTGSIWRRSTIYSHIASRMVVKFLESYYSSQHDLFNALEPVARRRIEEQALAAQGHTVPEHEDCIQYIMELTMNSKPSQCILTGPWAAGRITHELMALWFGAVHTMAMATIFATEMPPSTQTYERWEATGAGMPFLDSFLKESARLSPLDNVSTRRKALKSMTLSDGTHAKAGEWFATPLALTDAGNWAEPLEFHGFRHVVPEQLAALENNCCTAYNTDVSKWQTWGTGRMAW</sequence>
<dbReference type="GO" id="GO:0020037">
    <property type="term" value="F:heme binding"/>
    <property type="evidence" value="ECO:0007669"/>
    <property type="project" value="InterPro"/>
</dbReference>
<evidence type="ECO:0000313" key="12">
    <source>
        <dbReference type="EMBL" id="KAF2705364.1"/>
    </source>
</evidence>
<keyword evidence="8" id="KW-0560">Oxidoreductase</keyword>
<protein>
    <recommendedName>
        <fullName evidence="14">Cytochrome P450</fullName>
    </recommendedName>
</protein>
<proteinExistence type="inferred from homology"/>
<dbReference type="PANTHER" id="PTHR46206">
    <property type="entry name" value="CYTOCHROME P450"/>
    <property type="match status" value="1"/>
</dbReference>
<evidence type="ECO:0000256" key="2">
    <source>
        <dbReference type="ARBA" id="ARBA00004370"/>
    </source>
</evidence>
<keyword evidence="13" id="KW-1185">Reference proteome</keyword>
<keyword evidence="5" id="KW-0812">Transmembrane</keyword>